<keyword evidence="6" id="KW-1185">Reference proteome</keyword>
<protein>
    <submittedName>
        <fullName evidence="5">TASP1 protein</fullName>
    </submittedName>
</protein>
<dbReference type="OrthoDB" id="77601at2759"/>
<dbReference type="GO" id="GO:0005737">
    <property type="term" value="C:cytoplasm"/>
    <property type="evidence" value="ECO:0007669"/>
    <property type="project" value="TreeGrafter"/>
</dbReference>
<feature type="compositionally biased region" description="Polar residues" evidence="4">
    <location>
        <begin position="237"/>
        <end position="250"/>
    </location>
</feature>
<dbReference type="EMBL" id="OV696694">
    <property type="protein sequence ID" value="CAH1273115.1"/>
    <property type="molecule type" value="Genomic_DNA"/>
</dbReference>
<dbReference type="SUPFAM" id="SSF56235">
    <property type="entry name" value="N-terminal nucleophile aminohydrolases (Ntn hydrolases)"/>
    <property type="match status" value="1"/>
</dbReference>
<gene>
    <name evidence="5" type="primary">TASP1</name>
    <name evidence="5" type="ORF">BLAG_LOCUS24547</name>
</gene>
<reference evidence="5" key="1">
    <citation type="submission" date="2022-01" db="EMBL/GenBank/DDBJ databases">
        <authorList>
            <person name="Braso-Vives M."/>
        </authorList>
    </citation>
    <scope>NUCLEOTIDE SEQUENCE</scope>
</reference>
<dbReference type="GO" id="GO:0051604">
    <property type="term" value="P:protein maturation"/>
    <property type="evidence" value="ECO:0007669"/>
    <property type="project" value="TreeGrafter"/>
</dbReference>
<proteinExistence type="inferred from homology"/>
<evidence type="ECO:0000313" key="5">
    <source>
        <dbReference type="EMBL" id="CAH1273115.1"/>
    </source>
</evidence>
<dbReference type="PANTHER" id="PTHR10188:SF8">
    <property type="entry name" value="THREONINE ASPARTASE 1"/>
    <property type="match status" value="1"/>
</dbReference>
<evidence type="ECO:0000256" key="3">
    <source>
        <dbReference type="PIRSR" id="PIRSR600246-3"/>
    </source>
</evidence>
<dbReference type="InterPro" id="IPR037464">
    <property type="entry name" value="Taspase1"/>
</dbReference>
<dbReference type="Gene3D" id="3.60.20.30">
    <property type="entry name" value="(Glycosyl)asparaginase"/>
    <property type="match status" value="1"/>
</dbReference>
<dbReference type="InterPro" id="IPR000246">
    <property type="entry name" value="Peptidase_T2"/>
</dbReference>
<dbReference type="AlphaFoldDB" id="A0A8K0F0M8"/>
<dbReference type="Pfam" id="PF01112">
    <property type="entry name" value="Asparaginase_2"/>
    <property type="match status" value="2"/>
</dbReference>
<dbReference type="InterPro" id="IPR029055">
    <property type="entry name" value="Ntn_hydrolases_N"/>
</dbReference>
<dbReference type="GO" id="GO:0004298">
    <property type="term" value="F:threonine-type endopeptidase activity"/>
    <property type="evidence" value="ECO:0007669"/>
    <property type="project" value="InterPro"/>
</dbReference>
<organism evidence="5 6">
    <name type="scientific">Branchiostoma lanceolatum</name>
    <name type="common">Common lancelet</name>
    <name type="synonym">Amphioxus lanceolatum</name>
    <dbReference type="NCBI Taxonomy" id="7740"/>
    <lineage>
        <taxon>Eukaryota</taxon>
        <taxon>Metazoa</taxon>
        <taxon>Chordata</taxon>
        <taxon>Cephalochordata</taxon>
        <taxon>Leptocardii</taxon>
        <taxon>Amphioxiformes</taxon>
        <taxon>Branchiostomatidae</taxon>
        <taxon>Branchiostoma</taxon>
    </lineage>
</organism>
<feature type="site" description="Cleavage; by autolysis" evidence="3">
    <location>
        <begin position="379"/>
        <end position="380"/>
    </location>
</feature>
<evidence type="ECO:0000313" key="6">
    <source>
        <dbReference type="Proteomes" id="UP000838412"/>
    </source>
</evidence>
<dbReference type="CDD" id="cd04514">
    <property type="entry name" value="Taspase1_like"/>
    <property type="match status" value="1"/>
</dbReference>
<feature type="region of interest" description="Disordered" evidence="4">
    <location>
        <begin position="201"/>
        <end position="263"/>
    </location>
</feature>
<feature type="active site" description="Nucleophile" evidence="2">
    <location>
        <position position="380"/>
    </location>
</feature>
<sequence length="551" mass="58109">MGQRLKVKTRWRKNSDFSRSVDNKGTFPPGMSAASPLGVVAVHLGAGYHSVRETPVYARACRAALREGVVRLRAGCSAREAACAAVAVLENDPCTNAGTGSNLTLGGDVECDAAVMDGQTRLFGAVGAVSSVRNPVLAAQALLEQQQAGPMTLGRVPPAVLVGRGAERWAQQQGIPGVDRKKLVTEKSAANYRRYMERLAAAEQRKRQKGRPDSLKRGATSQQGQGAGKRLCIGKGPQSQGVGNFLQGTTKKGELGQGQGDGNVLQETTKDVVHVLVQGQGDGNILQGATEEGGSFQGGGDGNFFCQNLGRKRGRNLLNNEIMSDVTGEACGSSGNGILNGAGRFDQEELSLVNQEEQPLVDQSESSVQDRSDADIRLDTVGAVAMDMHGNVSAAVSSGGLALKQPGRLGHAAMYGCGCWAVQESPLSVACSTTGCGEHIMQTMLAKECAEFILQGDETNASLDRALKSKFLHSPFLRNVDKKVGGAILLRCEEVGGESEPAVELLWGHTADSMCVGFMSTRHDRPQVRMSCLPAGQRSGQAVVTEGCFVR</sequence>
<name>A0A8K0F0M8_BRALA</name>
<evidence type="ECO:0000256" key="2">
    <source>
        <dbReference type="PIRSR" id="PIRSR600246-1"/>
    </source>
</evidence>
<evidence type="ECO:0000256" key="1">
    <source>
        <dbReference type="ARBA" id="ARBA00010872"/>
    </source>
</evidence>
<accession>A0A8K0F0M8</accession>
<comment type="similarity">
    <text evidence="1">Belongs to the Ntn-hydrolase family.</text>
</comment>
<dbReference type="PANTHER" id="PTHR10188">
    <property type="entry name" value="L-ASPARAGINASE"/>
    <property type="match status" value="1"/>
</dbReference>
<dbReference type="Proteomes" id="UP000838412">
    <property type="component" value="Chromosome 9"/>
</dbReference>
<evidence type="ECO:0000256" key="4">
    <source>
        <dbReference type="SAM" id="MobiDB-lite"/>
    </source>
</evidence>